<protein>
    <submittedName>
        <fullName evidence="2">Uncharacterized protein</fullName>
    </submittedName>
</protein>
<evidence type="ECO:0000313" key="2">
    <source>
        <dbReference type="EMBL" id="KAL3863763.1"/>
    </source>
</evidence>
<name>A0ABD3VRU2_SINWO</name>
<proteinExistence type="predicted"/>
<sequence length="194" mass="22022">MAAVSTLSQITQYSDKMRESDKSNADVYSCPRRSTSPIFIPPNEFNVDGNIDRRSLRKLHRHSSERALQASIMFENGDVGTLISIDRIPEAPAQESESANQSLPIIVPEDSNKTEESKKERPLKLPPIILPPIYTVTPRQPVPRDFSGPVVIPTCNEEDWEDLQDCRYLRPAMKKFRDDERKLRPVLSSTKNST</sequence>
<dbReference type="Proteomes" id="UP001634394">
    <property type="component" value="Unassembled WGS sequence"/>
</dbReference>
<gene>
    <name evidence="2" type="ORF">ACJMK2_005499</name>
</gene>
<dbReference type="AlphaFoldDB" id="A0ABD3VRU2"/>
<feature type="compositionally biased region" description="Basic and acidic residues" evidence="1">
    <location>
        <begin position="15"/>
        <end position="24"/>
    </location>
</feature>
<feature type="compositionally biased region" description="Basic and acidic residues" evidence="1">
    <location>
        <begin position="110"/>
        <end position="122"/>
    </location>
</feature>
<evidence type="ECO:0000256" key="1">
    <source>
        <dbReference type="SAM" id="MobiDB-lite"/>
    </source>
</evidence>
<feature type="region of interest" description="Disordered" evidence="1">
    <location>
        <begin position="92"/>
        <end position="122"/>
    </location>
</feature>
<keyword evidence="3" id="KW-1185">Reference proteome</keyword>
<accession>A0ABD3VRU2</accession>
<dbReference type="EMBL" id="JBJQND010000010">
    <property type="protein sequence ID" value="KAL3863763.1"/>
    <property type="molecule type" value="Genomic_DNA"/>
</dbReference>
<feature type="compositionally biased region" description="Polar residues" evidence="1">
    <location>
        <begin position="1"/>
        <end position="14"/>
    </location>
</feature>
<comment type="caution">
    <text evidence="2">The sequence shown here is derived from an EMBL/GenBank/DDBJ whole genome shotgun (WGS) entry which is preliminary data.</text>
</comment>
<organism evidence="2 3">
    <name type="scientific">Sinanodonta woodiana</name>
    <name type="common">Chinese pond mussel</name>
    <name type="synonym">Anodonta woodiana</name>
    <dbReference type="NCBI Taxonomy" id="1069815"/>
    <lineage>
        <taxon>Eukaryota</taxon>
        <taxon>Metazoa</taxon>
        <taxon>Spiralia</taxon>
        <taxon>Lophotrochozoa</taxon>
        <taxon>Mollusca</taxon>
        <taxon>Bivalvia</taxon>
        <taxon>Autobranchia</taxon>
        <taxon>Heteroconchia</taxon>
        <taxon>Palaeoheterodonta</taxon>
        <taxon>Unionida</taxon>
        <taxon>Unionoidea</taxon>
        <taxon>Unionidae</taxon>
        <taxon>Unioninae</taxon>
        <taxon>Sinanodonta</taxon>
    </lineage>
</organism>
<feature type="region of interest" description="Disordered" evidence="1">
    <location>
        <begin position="1"/>
        <end position="29"/>
    </location>
</feature>
<evidence type="ECO:0000313" key="3">
    <source>
        <dbReference type="Proteomes" id="UP001634394"/>
    </source>
</evidence>
<reference evidence="2 3" key="1">
    <citation type="submission" date="2024-11" db="EMBL/GenBank/DDBJ databases">
        <title>Chromosome-level genome assembly of the freshwater bivalve Anodonta woodiana.</title>
        <authorList>
            <person name="Chen X."/>
        </authorList>
    </citation>
    <scope>NUCLEOTIDE SEQUENCE [LARGE SCALE GENOMIC DNA]</scope>
    <source>
        <strain evidence="2">MN2024</strain>
        <tissue evidence="2">Gills</tissue>
    </source>
</reference>